<accession>A0A9D1NKI2</accession>
<dbReference type="GO" id="GO:0052908">
    <property type="term" value="F:16S rRNA (adenine(1518)-N(6)/adenine(1519)-N(6))-dimethyltransferase activity"/>
    <property type="evidence" value="ECO:0007669"/>
    <property type="project" value="UniProtKB-EC"/>
</dbReference>
<dbReference type="SUPFAM" id="SSF53335">
    <property type="entry name" value="S-adenosyl-L-methionine-dependent methyltransferases"/>
    <property type="match status" value="1"/>
</dbReference>
<dbReference type="PANTHER" id="PTHR11727">
    <property type="entry name" value="DIMETHYLADENOSINE TRANSFERASE"/>
    <property type="match status" value="1"/>
</dbReference>
<feature type="binding site" evidence="7 8">
    <location>
        <position position="128"/>
    </location>
    <ligand>
        <name>S-adenosyl-L-methionine</name>
        <dbReference type="ChEBI" id="CHEBI:59789"/>
    </ligand>
</feature>
<dbReference type="InterPro" id="IPR001737">
    <property type="entry name" value="KsgA/Erm"/>
</dbReference>
<comment type="subcellular location">
    <subcellularLocation>
        <location evidence="7">Cytoplasm</location>
    </subcellularLocation>
</comment>
<evidence type="ECO:0000256" key="4">
    <source>
        <dbReference type="ARBA" id="ARBA00022679"/>
    </source>
</evidence>
<keyword evidence="6 7" id="KW-0694">RNA-binding</keyword>
<comment type="catalytic activity">
    <reaction evidence="7">
        <text>adenosine(1518)/adenosine(1519) in 16S rRNA + 4 S-adenosyl-L-methionine = N(6)-dimethyladenosine(1518)/N(6)-dimethyladenosine(1519) in 16S rRNA + 4 S-adenosyl-L-homocysteine + 4 H(+)</text>
        <dbReference type="Rhea" id="RHEA:19609"/>
        <dbReference type="Rhea" id="RHEA-COMP:10232"/>
        <dbReference type="Rhea" id="RHEA-COMP:10233"/>
        <dbReference type="ChEBI" id="CHEBI:15378"/>
        <dbReference type="ChEBI" id="CHEBI:57856"/>
        <dbReference type="ChEBI" id="CHEBI:59789"/>
        <dbReference type="ChEBI" id="CHEBI:74411"/>
        <dbReference type="ChEBI" id="CHEBI:74493"/>
        <dbReference type="EC" id="2.1.1.182"/>
    </reaction>
</comment>
<dbReference type="NCBIfam" id="TIGR00755">
    <property type="entry name" value="ksgA"/>
    <property type="match status" value="1"/>
</dbReference>
<comment type="similarity">
    <text evidence="7">Belongs to the class I-like SAM-binding methyltransferase superfamily. rRNA adenine N(6)-methyltransferase family. RsmA subfamily.</text>
</comment>
<evidence type="ECO:0000313" key="11">
    <source>
        <dbReference type="Proteomes" id="UP000886812"/>
    </source>
</evidence>
<dbReference type="InterPro" id="IPR011530">
    <property type="entry name" value="rRNA_adenine_dimethylase"/>
</dbReference>
<feature type="domain" description="Ribosomal RNA adenine methylase transferase N-terminal" evidence="9">
    <location>
        <begin position="36"/>
        <end position="213"/>
    </location>
</feature>
<dbReference type="Proteomes" id="UP000886812">
    <property type="component" value="Unassembled WGS sequence"/>
</dbReference>
<evidence type="ECO:0000313" key="10">
    <source>
        <dbReference type="EMBL" id="HIV04862.1"/>
    </source>
</evidence>
<keyword evidence="4 7" id="KW-0808">Transferase</keyword>
<dbReference type="SMART" id="SM00650">
    <property type="entry name" value="rADc"/>
    <property type="match status" value="1"/>
</dbReference>
<dbReference type="PROSITE" id="PS01131">
    <property type="entry name" value="RRNA_A_DIMETH"/>
    <property type="match status" value="1"/>
</dbReference>
<protein>
    <recommendedName>
        <fullName evidence="7">Ribosomal RNA small subunit methyltransferase A</fullName>
        <ecNumber evidence="7">2.1.1.182</ecNumber>
    </recommendedName>
    <alternativeName>
        <fullName evidence="7">16S rRNA (adenine(1518)-N(6)/adenine(1519)-N(6))-dimethyltransferase</fullName>
    </alternativeName>
    <alternativeName>
        <fullName evidence="7">16S rRNA dimethyladenosine transferase</fullName>
    </alternativeName>
    <alternativeName>
        <fullName evidence="7">16S rRNA dimethylase</fullName>
    </alternativeName>
    <alternativeName>
        <fullName evidence="7">S-adenosylmethionine-6-N', N'-adenosyl(rRNA) dimethyltransferase</fullName>
    </alternativeName>
</protein>
<dbReference type="HAMAP" id="MF_00607">
    <property type="entry name" value="16SrRNA_methyltr_A"/>
    <property type="match status" value="1"/>
</dbReference>
<keyword evidence="2 7" id="KW-0698">rRNA processing</keyword>
<dbReference type="GO" id="GO:0003723">
    <property type="term" value="F:RNA binding"/>
    <property type="evidence" value="ECO:0007669"/>
    <property type="project" value="UniProtKB-UniRule"/>
</dbReference>
<dbReference type="CDD" id="cd02440">
    <property type="entry name" value="AdoMet_MTases"/>
    <property type="match status" value="1"/>
</dbReference>
<name>A0A9D1NKI2_9BACT</name>
<keyword evidence="5 7" id="KW-0949">S-adenosyl-L-methionine</keyword>
<dbReference type="Gene3D" id="1.10.8.100">
    <property type="entry name" value="Ribosomal RNA adenine dimethylase-like, domain 2"/>
    <property type="match status" value="1"/>
</dbReference>
<dbReference type="EMBL" id="DVOG01000184">
    <property type="protein sequence ID" value="HIV04862.1"/>
    <property type="molecule type" value="Genomic_DNA"/>
</dbReference>
<feature type="binding site" evidence="7 8">
    <location>
        <position position="77"/>
    </location>
    <ligand>
        <name>S-adenosyl-L-methionine</name>
        <dbReference type="ChEBI" id="CHEBI:59789"/>
    </ligand>
</feature>
<comment type="caution">
    <text evidence="10">The sequence shown here is derived from an EMBL/GenBank/DDBJ whole genome shotgun (WGS) entry which is preliminary data.</text>
</comment>
<evidence type="ECO:0000256" key="5">
    <source>
        <dbReference type="ARBA" id="ARBA00022691"/>
    </source>
</evidence>
<dbReference type="AlphaFoldDB" id="A0A9D1NKI2"/>
<dbReference type="Pfam" id="PF00398">
    <property type="entry name" value="RrnaAD"/>
    <property type="match status" value="1"/>
</dbReference>
<evidence type="ECO:0000256" key="1">
    <source>
        <dbReference type="ARBA" id="ARBA00022490"/>
    </source>
</evidence>
<gene>
    <name evidence="7 10" type="primary">rsmA</name>
    <name evidence="7" type="synonym">ksgA</name>
    <name evidence="10" type="ORF">IAC75_06945</name>
</gene>
<sequence>MLTGPYNLNTTRDLLAALGHAPKKRLGQNFLVDGNIVRKSLALAEIRAGDVVVEVGPGLGTLTTTLLQAGARVFAVERDPALAAHLRERVAPNYPETFDLKEADAMDFPLAAFPEKMPPGTPFKIVANLPYAISTPWTDAVLESGRLPETLVLMLQKEAAERFAAAPGTKNCGALSVFLDAAYAREPGHDVPAQCFFPPPKVGSCLLHLRRRERPVLFGKTARRLIREIFIYRRKQLGATLKKVAADVPAEKIAAWLDALPRFGASALSRPECVPAEAWLALNALFSDDGNETR</sequence>
<feature type="binding site" evidence="7 8">
    <location>
        <position position="31"/>
    </location>
    <ligand>
        <name>S-adenosyl-L-methionine</name>
        <dbReference type="ChEBI" id="CHEBI:59789"/>
    </ligand>
</feature>
<dbReference type="InterPro" id="IPR023165">
    <property type="entry name" value="rRNA_Ade_diMease-like_C"/>
</dbReference>
<dbReference type="InterPro" id="IPR020598">
    <property type="entry name" value="rRNA_Ade_methylase_Trfase_N"/>
</dbReference>
<dbReference type="InterPro" id="IPR029063">
    <property type="entry name" value="SAM-dependent_MTases_sf"/>
</dbReference>
<reference evidence="10" key="2">
    <citation type="journal article" date="2021" name="PeerJ">
        <title>Extensive microbial diversity within the chicken gut microbiome revealed by metagenomics and culture.</title>
        <authorList>
            <person name="Gilroy R."/>
            <person name="Ravi A."/>
            <person name="Getino M."/>
            <person name="Pursley I."/>
            <person name="Horton D.L."/>
            <person name="Alikhan N.F."/>
            <person name="Baker D."/>
            <person name="Gharbi K."/>
            <person name="Hall N."/>
            <person name="Watson M."/>
            <person name="Adriaenssens E.M."/>
            <person name="Foster-Nyarko E."/>
            <person name="Jarju S."/>
            <person name="Secka A."/>
            <person name="Antonio M."/>
            <person name="Oren A."/>
            <person name="Chaudhuri R.R."/>
            <person name="La Ragione R."/>
            <person name="Hildebrand F."/>
            <person name="Pallen M.J."/>
        </authorList>
    </citation>
    <scope>NUCLEOTIDE SEQUENCE</scope>
    <source>
        <strain evidence="10">10669</strain>
    </source>
</reference>
<dbReference type="EC" id="2.1.1.182" evidence="7"/>
<feature type="binding site" evidence="7 8">
    <location>
        <position position="29"/>
    </location>
    <ligand>
        <name>S-adenosyl-L-methionine</name>
        <dbReference type="ChEBI" id="CHEBI:59789"/>
    </ligand>
</feature>
<dbReference type="PANTHER" id="PTHR11727:SF7">
    <property type="entry name" value="DIMETHYLADENOSINE TRANSFERASE-RELATED"/>
    <property type="match status" value="1"/>
</dbReference>
<comment type="function">
    <text evidence="7">Specifically dimethylates two adjacent adenosines (A1518 and A1519) in the loop of a conserved hairpin near the 3'-end of 16S rRNA in the 30S particle. May play a critical role in biogenesis of 30S subunits.</text>
</comment>
<evidence type="ECO:0000259" key="9">
    <source>
        <dbReference type="SMART" id="SM00650"/>
    </source>
</evidence>
<dbReference type="InterPro" id="IPR020596">
    <property type="entry name" value="rRNA_Ade_Mease_Trfase_CS"/>
</dbReference>
<dbReference type="PROSITE" id="PS51689">
    <property type="entry name" value="SAM_RNA_A_N6_MT"/>
    <property type="match status" value="1"/>
</dbReference>
<dbReference type="Gene3D" id="3.40.50.150">
    <property type="entry name" value="Vaccinia Virus protein VP39"/>
    <property type="match status" value="1"/>
</dbReference>
<evidence type="ECO:0000256" key="7">
    <source>
        <dbReference type="HAMAP-Rule" id="MF_00607"/>
    </source>
</evidence>
<evidence type="ECO:0000256" key="3">
    <source>
        <dbReference type="ARBA" id="ARBA00022603"/>
    </source>
</evidence>
<dbReference type="GO" id="GO:0005829">
    <property type="term" value="C:cytosol"/>
    <property type="evidence" value="ECO:0007669"/>
    <property type="project" value="TreeGrafter"/>
</dbReference>
<reference evidence="10" key="1">
    <citation type="submission" date="2020-10" db="EMBL/GenBank/DDBJ databases">
        <authorList>
            <person name="Gilroy R."/>
        </authorList>
    </citation>
    <scope>NUCLEOTIDE SEQUENCE</scope>
    <source>
        <strain evidence="10">10669</strain>
    </source>
</reference>
<evidence type="ECO:0000256" key="6">
    <source>
        <dbReference type="ARBA" id="ARBA00022884"/>
    </source>
</evidence>
<evidence type="ECO:0000256" key="8">
    <source>
        <dbReference type="PROSITE-ProRule" id="PRU01026"/>
    </source>
</evidence>
<feature type="binding site" evidence="7 8">
    <location>
        <position position="56"/>
    </location>
    <ligand>
        <name>S-adenosyl-L-methionine</name>
        <dbReference type="ChEBI" id="CHEBI:59789"/>
    </ligand>
</feature>
<evidence type="ECO:0000256" key="2">
    <source>
        <dbReference type="ARBA" id="ARBA00022552"/>
    </source>
</evidence>
<feature type="binding site" evidence="7 8">
    <location>
        <position position="104"/>
    </location>
    <ligand>
        <name>S-adenosyl-L-methionine</name>
        <dbReference type="ChEBI" id="CHEBI:59789"/>
    </ligand>
</feature>
<keyword evidence="3 7" id="KW-0489">Methyltransferase</keyword>
<keyword evidence="1 7" id="KW-0963">Cytoplasm</keyword>
<proteinExistence type="inferred from homology"/>
<organism evidence="10 11">
    <name type="scientific">Candidatus Spyradosoma merdigallinarum</name>
    <dbReference type="NCBI Taxonomy" id="2840950"/>
    <lineage>
        <taxon>Bacteria</taxon>
        <taxon>Pseudomonadati</taxon>
        <taxon>Verrucomicrobiota</taxon>
        <taxon>Opitutia</taxon>
        <taxon>Opitutia incertae sedis</taxon>
        <taxon>Candidatus Spyradosoma</taxon>
    </lineage>
</organism>